<dbReference type="EMBL" id="UPHU01000001">
    <property type="protein sequence ID" value="VBA54273.1"/>
    <property type="molecule type" value="Genomic_DNA"/>
</dbReference>
<evidence type="ECO:0000313" key="3">
    <source>
        <dbReference type="EMBL" id="VBA54273.1"/>
    </source>
</evidence>
<feature type="domain" description="DUF1023" evidence="2">
    <location>
        <begin position="293"/>
        <end position="468"/>
    </location>
</feature>
<reference evidence="3 4" key="1">
    <citation type="submission" date="2018-09" db="EMBL/GenBank/DDBJ databases">
        <authorList>
            <person name="Tagini F."/>
        </authorList>
    </citation>
    <scope>NUCLEOTIDE SEQUENCE [LARGE SCALE GENOMIC DNA]</scope>
    <source>
        <strain evidence="3 4">MK142</strain>
    </source>
</reference>
<protein>
    <recommendedName>
        <fullName evidence="2">DUF1023 domain-containing protein</fullName>
    </recommendedName>
</protein>
<dbReference type="InterPro" id="IPR029058">
    <property type="entry name" value="AB_hydrolase_fold"/>
</dbReference>
<organism evidence="3 4">
    <name type="scientific">Mycobacterium pseudokansasii</name>
    <dbReference type="NCBI Taxonomy" id="2341080"/>
    <lineage>
        <taxon>Bacteria</taxon>
        <taxon>Bacillati</taxon>
        <taxon>Actinomycetota</taxon>
        <taxon>Actinomycetes</taxon>
        <taxon>Mycobacteriales</taxon>
        <taxon>Mycobacteriaceae</taxon>
        <taxon>Mycobacterium</taxon>
    </lineage>
</organism>
<dbReference type="Proteomes" id="UP000268285">
    <property type="component" value="Unassembled WGS sequence"/>
</dbReference>
<accession>A0A498QWZ3</accession>
<evidence type="ECO:0000256" key="1">
    <source>
        <dbReference type="SAM" id="MobiDB-lite"/>
    </source>
</evidence>
<dbReference type="RefSeq" id="WP_122502513.1">
    <property type="nucleotide sequence ID" value="NZ_UPHU01000001.1"/>
</dbReference>
<dbReference type="Pfam" id="PF06259">
    <property type="entry name" value="Abhydrolase_8"/>
    <property type="match status" value="1"/>
</dbReference>
<feature type="region of interest" description="Disordered" evidence="1">
    <location>
        <begin position="170"/>
        <end position="197"/>
    </location>
</feature>
<proteinExistence type="predicted"/>
<evidence type="ECO:0000259" key="2">
    <source>
        <dbReference type="Pfam" id="PF06259"/>
    </source>
</evidence>
<name>A0A498QWZ3_9MYCO</name>
<gene>
    <name evidence="3" type="ORF">LAUMK142_04568</name>
</gene>
<dbReference type="AlphaFoldDB" id="A0A498QWZ3"/>
<evidence type="ECO:0000313" key="4">
    <source>
        <dbReference type="Proteomes" id="UP000268285"/>
    </source>
</evidence>
<keyword evidence="4" id="KW-1185">Reference proteome</keyword>
<sequence length="566" mass="60267">MALTLADIERWDPAAIRTVFQAAIDRAHGTRTTSAALSDTMLLLDFGGDAADAALAATHRTTMLLDYHADACEAVARAAEKSAEEVTAIKLRLQAIRDSARDYHLTIDNATGTALPAADLSSYSPADQQSILNAAIRLTESIKRLLADAETADEDLAAAIRGAAGDLSPEQVNTQLSHEPPKIPQMPPPDSDPTEVSKWWHSLTPGQQDRVKEWFPNAIRNLDGIPTGVRNELNMPVLQRELDRLQRGWLDGNGLWHTDTEKLADLQALRDALTDPANEGASLLLLDTTSNPRKVLAAVGVGDVDNAERVGVTVGGLNTRVSSSVKDMVGEAQAQRREASLLRRRAHVPNPDAVASIAWLGYDAPDSLKDVTHDWSARDAAGPLNRFYKGIAAGSNVSDQRITAFGHSYGSLVTSLALQQGSPVSDVVLYGSPGTELTSASQLGVQPGHAYYMIGVNDDVSQIIPEFGAFGAAPQDVPGMTELSTSTGLALGGEYGDGNLHERAYGHSEYARMGSNGELRMSGYNMAAVLAGLPDDLITPRAVGVDRLPGGAGPYEVPPPIPLHHE</sequence>
<dbReference type="SUPFAM" id="SSF53474">
    <property type="entry name" value="alpha/beta-Hydrolases"/>
    <property type="match status" value="1"/>
</dbReference>
<dbReference type="InterPro" id="IPR010427">
    <property type="entry name" value="DUF1023"/>
</dbReference>
<dbReference type="OrthoDB" id="5969911at2"/>
<feature type="compositionally biased region" description="Pro residues" evidence="1">
    <location>
        <begin position="182"/>
        <end position="191"/>
    </location>
</feature>